<keyword evidence="7" id="KW-0067">ATP-binding</keyword>
<comment type="caution">
    <text evidence="16">The sequence shown here is derived from an EMBL/GenBank/DDBJ whole genome shotgun (WGS) entry which is preliminary data.</text>
</comment>
<dbReference type="InterPro" id="IPR011006">
    <property type="entry name" value="CheY-like_superfamily"/>
</dbReference>
<dbReference type="Gene3D" id="1.10.10.60">
    <property type="entry name" value="Homeodomain-like"/>
    <property type="match status" value="2"/>
</dbReference>
<dbReference type="PRINTS" id="PR00344">
    <property type="entry name" value="BCTRLSENSOR"/>
</dbReference>
<evidence type="ECO:0000256" key="6">
    <source>
        <dbReference type="ARBA" id="ARBA00022777"/>
    </source>
</evidence>
<dbReference type="InterPro" id="IPR013783">
    <property type="entry name" value="Ig-like_fold"/>
</dbReference>
<keyword evidence="10" id="KW-0804">Transcription</keyword>
<dbReference type="InterPro" id="IPR036097">
    <property type="entry name" value="HisK_dim/P_sf"/>
</dbReference>
<dbReference type="CDD" id="cd17574">
    <property type="entry name" value="REC_OmpR"/>
    <property type="match status" value="1"/>
</dbReference>
<dbReference type="CDD" id="cd00082">
    <property type="entry name" value="HisKA"/>
    <property type="match status" value="1"/>
</dbReference>
<dbReference type="CDD" id="cd00075">
    <property type="entry name" value="HATPase"/>
    <property type="match status" value="1"/>
</dbReference>
<dbReference type="EMBL" id="JRYR02000001">
    <property type="protein sequence ID" value="OHX66993.1"/>
    <property type="molecule type" value="Genomic_DNA"/>
</dbReference>
<protein>
    <recommendedName>
        <fullName evidence="2">histidine kinase</fullName>
        <ecNumber evidence="2">2.7.13.3</ecNumber>
    </recommendedName>
</protein>
<dbReference type="Gene3D" id="3.40.50.2300">
    <property type="match status" value="1"/>
</dbReference>
<evidence type="ECO:0000256" key="2">
    <source>
        <dbReference type="ARBA" id="ARBA00012438"/>
    </source>
</evidence>
<accession>A0A1S1Z1D6</accession>
<keyword evidence="12" id="KW-0812">Transmembrane</keyword>
<dbReference type="FunFam" id="3.30.565.10:FF:000037">
    <property type="entry name" value="Hybrid sensor histidine kinase/response regulator"/>
    <property type="match status" value="1"/>
</dbReference>
<keyword evidence="5" id="KW-0547">Nucleotide-binding</keyword>
<dbReference type="Pfam" id="PF02518">
    <property type="entry name" value="HATPase_c"/>
    <property type="match status" value="1"/>
</dbReference>
<feature type="domain" description="Histidine kinase" evidence="14">
    <location>
        <begin position="797"/>
        <end position="1015"/>
    </location>
</feature>
<dbReference type="PROSITE" id="PS50110">
    <property type="entry name" value="RESPONSE_REGULATORY"/>
    <property type="match status" value="1"/>
</dbReference>
<dbReference type="SMART" id="SM00387">
    <property type="entry name" value="HATPase_c"/>
    <property type="match status" value="1"/>
</dbReference>
<feature type="transmembrane region" description="Helical" evidence="12">
    <location>
        <begin position="739"/>
        <end position="761"/>
    </location>
</feature>
<name>A0A1S1Z1D6_FLAPC</name>
<organism evidence="16 17">
    <name type="scientific">Flammeovirga pacifica</name>
    <dbReference type="NCBI Taxonomy" id="915059"/>
    <lineage>
        <taxon>Bacteria</taxon>
        <taxon>Pseudomonadati</taxon>
        <taxon>Bacteroidota</taxon>
        <taxon>Cytophagia</taxon>
        <taxon>Cytophagales</taxon>
        <taxon>Flammeovirgaceae</taxon>
        <taxon>Flammeovirga</taxon>
    </lineage>
</organism>
<dbReference type="SMART" id="SM00388">
    <property type="entry name" value="HisKA"/>
    <property type="match status" value="1"/>
</dbReference>
<dbReference type="InterPro" id="IPR018060">
    <property type="entry name" value="HTH_AraC"/>
</dbReference>
<keyword evidence="9" id="KW-0805">Transcription regulation</keyword>
<dbReference type="EC" id="2.7.13.3" evidence="2"/>
<evidence type="ECO:0000256" key="10">
    <source>
        <dbReference type="ARBA" id="ARBA00023163"/>
    </source>
</evidence>
<evidence type="ECO:0000256" key="5">
    <source>
        <dbReference type="ARBA" id="ARBA00022741"/>
    </source>
</evidence>
<dbReference type="InterPro" id="IPR005467">
    <property type="entry name" value="His_kinase_dom"/>
</dbReference>
<dbReference type="GO" id="GO:0000155">
    <property type="term" value="F:phosphorelay sensor kinase activity"/>
    <property type="evidence" value="ECO:0007669"/>
    <property type="project" value="InterPro"/>
</dbReference>
<keyword evidence="12" id="KW-1133">Transmembrane helix</keyword>
<dbReference type="PANTHER" id="PTHR43547:SF2">
    <property type="entry name" value="HYBRID SIGNAL TRANSDUCTION HISTIDINE KINASE C"/>
    <property type="match status" value="1"/>
</dbReference>
<evidence type="ECO:0000256" key="11">
    <source>
        <dbReference type="PROSITE-ProRule" id="PRU00169"/>
    </source>
</evidence>
<evidence type="ECO:0000259" key="14">
    <source>
        <dbReference type="PROSITE" id="PS50109"/>
    </source>
</evidence>
<dbReference type="SUPFAM" id="SSF52172">
    <property type="entry name" value="CheY-like"/>
    <property type="match status" value="1"/>
</dbReference>
<dbReference type="SUPFAM" id="SSF47384">
    <property type="entry name" value="Homodimeric domain of signal transducing histidine kinase"/>
    <property type="match status" value="1"/>
</dbReference>
<evidence type="ECO:0000256" key="4">
    <source>
        <dbReference type="ARBA" id="ARBA00022679"/>
    </source>
</evidence>
<dbReference type="Pfam" id="PF00072">
    <property type="entry name" value="Response_reg"/>
    <property type="match status" value="1"/>
</dbReference>
<evidence type="ECO:0000256" key="3">
    <source>
        <dbReference type="ARBA" id="ARBA00022553"/>
    </source>
</evidence>
<dbReference type="Pfam" id="PF00512">
    <property type="entry name" value="HisKA"/>
    <property type="match status" value="1"/>
</dbReference>
<dbReference type="InterPro" id="IPR036890">
    <property type="entry name" value="HATPase_C_sf"/>
</dbReference>
<feature type="domain" description="HTH araC/xylS-type" evidence="13">
    <location>
        <begin position="1203"/>
        <end position="1302"/>
    </location>
</feature>
<dbReference type="Proteomes" id="UP000179797">
    <property type="component" value="Unassembled WGS sequence"/>
</dbReference>
<keyword evidence="3 11" id="KW-0597">Phosphoprotein</keyword>
<dbReference type="GO" id="GO:0043565">
    <property type="term" value="F:sequence-specific DNA binding"/>
    <property type="evidence" value="ECO:0007669"/>
    <property type="project" value="InterPro"/>
</dbReference>
<keyword evidence="8" id="KW-0902">Two-component regulatory system</keyword>
<dbReference type="InterPro" id="IPR003661">
    <property type="entry name" value="HisK_dim/P_dom"/>
</dbReference>
<dbReference type="Gene3D" id="3.30.565.10">
    <property type="entry name" value="Histidine kinase-like ATPase, C-terminal domain"/>
    <property type="match status" value="1"/>
</dbReference>
<dbReference type="SMART" id="SM00342">
    <property type="entry name" value="HTH_ARAC"/>
    <property type="match status" value="1"/>
</dbReference>
<evidence type="ECO:0000256" key="7">
    <source>
        <dbReference type="ARBA" id="ARBA00022840"/>
    </source>
</evidence>
<feature type="modified residue" description="4-aspartylphosphate" evidence="11">
    <location>
        <position position="1104"/>
    </location>
</feature>
<dbReference type="Pfam" id="PF07495">
    <property type="entry name" value="Y_Y_Y"/>
    <property type="match status" value="1"/>
</dbReference>
<sequence>MSMRDGLPSNIISDITQDKYGFIWVATRNGLVRYDGNEYLYFKKDNNKKSLSDNELTEVLSTDNYIWVGSWNGLNRVDIQTLEVERIELPYAKIRTLEKGENETIWVGTSLGIIKYTEKGIKVFDDKNSLSHKMVRSIYNDKKGNLWVGTNDGLNYLEKGVSEFKTIPLLKNKSKNTLILSIQPDRSSNNMWIGTEVGLFSVNKETFEIDKCPDINQSLSNKVIKNIFQDNTSTLFLGTDFGLNLYNKKTKTTNSYFHDAQKPYSLSNNIINSIYKGNNEELWLATLNGISILNNRKSMYKVFELSYEIGDKRTGYQVKSMTVDKRNQLWLATSNGVIRINLKTQKQTHFTTNSSPAQKILMNNTYSIFEDSKGNIWIGTVGGISIWVPDQQKMIHVTVDSHPELLSNYVGKISEGGDGAIWLNTWEGGVFKLEDGLKGLKNNQRFKQIQNKEIDSEKMVIVDHKIFTAFYNKLFEIDSETLATVELIDINKHIENQEVFTLYSNNNYLWVGSSNGLLQYDVSTKEIKKHLLKMQRNDNIISITEDEEGNIWSITNLSIIKYNPEENISIAYPLSYNLPIRNFNFSCVTKNNSKIYFGGNNGYITFEPDEYKEYQNQSSLFLTGLKINNQRIESRKEIDGRVILQDNLSFTKSIKLKYEERFFTINFTDLNFNHSIKNLFTYRLKGFDENWHTVPKGENQAIFSNVSPGNYVFELKLVNPYGEKITESSPLEIVVERPFLLQNVFIALYITLFLGVIYLGFRIYSNRLKLKNKLQISEIRADHAEELDRTKEAYFTNISHELRTPISLILPPLQQIKSKVALDKDSVSLLEIAEKNADRLKKLVNQILDFNKMQNEKLSLKFSKTEAKDFCENVVHLFSHQAIQKNIKYNFTATFETLELWVDKEKMETILFNLLSNAFKFTDDKGEIKVHLTTSTFKETEGLKIIIQDSGIGIPKEDQKHIFERFYQTKNQSRGGTGIGLALVAEFIELHYGQISVESNENKGTTFIIELPLGMEHLPLAQIVQDEVDLISTPIRGNLDQKVASYKLTLDDEKPLVLIVDDNKDIVDLLRMSLKDKFNLIIAENGQDALQKAIRIVPQLIISDVMMPVMDGISFTEEIKKNLKTEKIPIILLTAKSLTTQKIEGLNAGADIYLTKPVEIEELTTYAFKLIAKNKTLNQPKNDLIEDKEAINPMNNEDTAFVNRVIDFIESNLSNEDLSVEMIAGEMSISSKHLTRKLKGITQQTPKDIIKKYRLKKASILLQNKEGNITDIVDQTGFSSLSYFSRVFKSEFKMSPKKYQEKYQKPNN</sequence>
<dbReference type="STRING" id="915059.NH26_11885"/>
<gene>
    <name evidence="16" type="ORF">NH26_11885</name>
</gene>
<dbReference type="Gene3D" id="1.10.287.130">
    <property type="match status" value="1"/>
</dbReference>
<dbReference type="FunFam" id="1.10.287.130:FF:000045">
    <property type="entry name" value="Two-component system sensor histidine kinase/response regulator"/>
    <property type="match status" value="1"/>
</dbReference>
<evidence type="ECO:0000256" key="9">
    <source>
        <dbReference type="ARBA" id="ARBA00023015"/>
    </source>
</evidence>
<evidence type="ECO:0000256" key="1">
    <source>
        <dbReference type="ARBA" id="ARBA00000085"/>
    </source>
</evidence>
<keyword evidence="6" id="KW-0418">Kinase</keyword>
<keyword evidence="4" id="KW-0808">Transferase</keyword>
<evidence type="ECO:0000259" key="13">
    <source>
        <dbReference type="PROSITE" id="PS01124"/>
    </source>
</evidence>
<dbReference type="SUPFAM" id="SSF46689">
    <property type="entry name" value="Homeodomain-like"/>
    <property type="match status" value="1"/>
</dbReference>
<dbReference type="GO" id="GO:0005524">
    <property type="term" value="F:ATP binding"/>
    <property type="evidence" value="ECO:0007669"/>
    <property type="project" value="UniProtKB-KW"/>
</dbReference>
<evidence type="ECO:0000313" key="16">
    <source>
        <dbReference type="EMBL" id="OHX66993.1"/>
    </source>
</evidence>
<dbReference type="PANTHER" id="PTHR43547">
    <property type="entry name" value="TWO-COMPONENT HISTIDINE KINASE"/>
    <property type="match status" value="1"/>
</dbReference>
<evidence type="ECO:0000259" key="15">
    <source>
        <dbReference type="PROSITE" id="PS50110"/>
    </source>
</evidence>
<dbReference type="SUPFAM" id="SSF63829">
    <property type="entry name" value="Calcium-dependent phosphotriesterase"/>
    <property type="match status" value="3"/>
</dbReference>
<dbReference type="InterPro" id="IPR011110">
    <property type="entry name" value="Reg_prop"/>
</dbReference>
<dbReference type="GO" id="GO:0003700">
    <property type="term" value="F:DNA-binding transcription factor activity"/>
    <property type="evidence" value="ECO:0007669"/>
    <property type="project" value="InterPro"/>
</dbReference>
<keyword evidence="12" id="KW-0472">Membrane</keyword>
<evidence type="ECO:0000313" key="17">
    <source>
        <dbReference type="Proteomes" id="UP000179797"/>
    </source>
</evidence>
<keyword evidence="17" id="KW-1185">Reference proteome</keyword>
<dbReference type="InterPro" id="IPR015943">
    <property type="entry name" value="WD40/YVTN_repeat-like_dom_sf"/>
</dbReference>
<dbReference type="SMART" id="SM00448">
    <property type="entry name" value="REC"/>
    <property type="match status" value="1"/>
</dbReference>
<dbReference type="Pfam" id="PF12833">
    <property type="entry name" value="HTH_18"/>
    <property type="match status" value="1"/>
</dbReference>
<dbReference type="Pfam" id="PF07494">
    <property type="entry name" value="Reg_prop"/>
    <property type="match status" value="3"/>
</dbReference>
<evidence type="ECO:0000256" key="12">
    <source>
        <dbReference type="SAM" id="Phobius"/>
    </source>
</evidence>
<evidence type="ECO:0000256" key="8">
    <source>
        <dbReference type="ARBA" id="ARBA00023012"/>
    </source>
</evidence>
<dbReference type="InterPro" id="IPR001789">
    <property type="entry name" value="Sig_transdc_resp-reg_receiver"/>
</dbReference>
<dbReference type="PROSITE" id="PS50109">
    <property type="entry name" value="HIS_KIN"/>
    <property type="match status" value="1"/>
</dbReference>
<proteinExistence type="predicted"/>
<comment type="catalytic activity">
    <reaction evidence="1">
        <text>ATP + protein L-histidine = ADP + protein N-phospho-L-histidine.</text>
        <dbReference type="EC" id="2.7.13.3"/>
    </reaction>
</comment>
<dbReference type="InterPro" id="IPR004358">
    <property type="entry name" value="Sig_transdc_His_kin-like_C"/>
</dbReference>
<reference evidence="16 17" key="1">
    <citation type="journal article" date="2012" name="Int. J. Syst. Evol. Microbiol.">
        <title>Flammeovirga pacifica sp. nov., isolated from deep-sea sediment.</title>
        <authorList>
            <person name="Xu H."/>
            <person name="Fu Y."/>
            <person name="Yang N."/>
            <person name="Ding Z."/>
            <person name="Lai Q."/>
            <person name="Zeng R."/>
        </authorList>
    </citation>
    <scope>NUCLEOTIDE SEQUENCE [LARGE SCALE GENOMIC DNA]</scope>
    <source>
        <strain evidence="17">DSM 24597 / LMG 26175 / WPAGA1</strain>
    </source>
</reference>
<dbReference type="SUPFAM" id="SSF55874">
    <property type="entry name" value="ATPase domain of HSP90 chaperone/DNA topoisomerase II/histidine kinase"/>
    <property type="match status" value="1"/>
</dbReference>
<dbReference type="PROSITE" id="PS01124">
    <property type="entry name" value="HTH_ARAC_FAMILY_2"/>
    <property type="match status" value="1"/>
</dbReference>
<dbReference type="Gene3D" id="2.60.40.10">
    <property type="entry name" value="Immunoglobulins"/>
    <property type="match status" value="1"/>
</dbReference>
<dbReference type="InterPro" id="IPR009057">
    <property type="entry name" value="Homeodomain-like_sf"/>
</dbReference>
<feature type="domain" description="Response regulatory" evidence="15">
    <location>
        <begin position="1056"/>
        <end position="1171"/>
    </location>
</feature>
<dbReference type="Gene3D" id="2.130.10.10">
    <property type="entry name" value="YVTN repeat-like/Quinoprotein amine dehydrogenase"/>
    <property type="match status" value="3"/>
</dbReference>
<dbReference type="InterPro" id="IPR011123">
    <property type="entry name" value="Y_Y_Y"/>
</dbReference>
<dbReference type="InterPro" id="IPR003594">
    <property type="entry name" value="HATPase_dom"/>
</dbReference>